<dbReference type="PROSITE" id="PS50303">
    <property type="entry name" value="PUM_HD"/>
    <property type="match status" value="1"/>
</dbReference>
<gene>
    <name evidence="7" type="ORF">D6D01_00743</name>
</gene>
<feature type="repeat" description="Pumilio" evidence="4">
    <location>
        <begin position="207"/>
        <end position="242"/>
    </location>
</feature>
<keyword evidence="1" id="KW-0677">Repeat</keyword>
<dbReference type="PROSITE" id="PS50302">
    <property type="entry name" value="PUM"/>
    <property type="match status" value="1"/>
</dbReference>
<evidence type="ECO:0000313" key="7">
    <source>
        <dbReference type="EMBL" id="THY36071.1"/>
    </source>
</evidence>
<evidence type="ECO:0000256" key="1">
    <source>
        <dbReference type="ARBA" id="ARBA00022737"/>
    </source>
</evidence>
<dbReference type="Gene3D" id="1.25.10.10">
    <property type="entry name" value="Leucine-rich Repeat Variant"/>
    <property type="match status" value="1"/>
</dbReference>
<dbReference type="EMBL" id="QZBD01000011">
    <property type="protein sequence ID" value="THY36071.1"/>
    <property type="molecule type" value="Genomic_DNA"/>
</dbReference>
<dbReference type="GO" id="GO:0006417">
    <property type="term" value="P:regulation of translation"/>
    <property type="evidence" value="ECO:0007669"/>
    <property type="project" value="TreeGrafter"/>
</dbReference>
<dbReference type="InterPro" id="IPR001313">
    <property type="entry name" value="Pumilio_RNA-bd_rpt"/>
</dbReference>
<evidence type="ECO:0000259" key="6">
    <source>
        <dbReference type="PROSITE" id="PS50303"/>
    </source>
</evidence>
<dbReference type="InterPro" id="IPR012959">
    <property type="entry name" value="CPL_dom"/>
</dbReference>
<dbReference type="SUPFAM" id="SSF48371">
    <property type="entry name" value="ARM repeat"/>
    <property type="match status" value="1"/>
</dbReference>
<dbReference type="Pfam" id="PF08144">
    <property type="entry name" value="CPL"/>
    <property type="match status" value="1"/>
</dbReference>
<accession>A0A4S9M112</accession>
<evidence type="ECO:0000256" key="3">
    <source>
        <dbReference type="ARBA" id="ARBA00024893"/>
    </source>
</evidence>
<dbReference type="InterPro" id="IPR016024">
    <property type="entry name" value="ARM-type_fold"/>
</dbReference>
<keyword evidence="2" id="KW-0694">RNA-binding</keyword>
<dbReference type="AlphaFoldDB" id="A0A4S9M112"/>
<organism evidence="7 8">
    <name type="scientific">Aureobasidium pullulans</name>
    <name type="common">Black yeast</name>
    <name type="synonym">Pullularia pullulans</name>
    <dbReference type="NCBI Taxonomy" id="5580"/>
    <lineage>
        <taxon>Eukaryota</taxon>
        <taxon>Fungi</taxon>
        <taxon>Dikarya</taxon>
        <taxon>Ascomycota</taxon>
        <taxon>Pezizomycotina</taxon>
        <taxon>Dothideomycetes</taxon>
        <taxon>Dothideomycetidae</taxon>
        <taxon>Dothideales</taxon>
        <taxon>Saccotheciaceae</taxon>
        <taxon>Aureobasidium</taxon>
    </lineage>
</organism>
<feature type="compositionally biased region" description="Basic and acidic residues" evidence="5">
    <location>
        <begin position="12"/>
        <end position="21"/>
    </location>
</feature>
<protein>
    <submittedName>
        <fullName evidence="7">ARM repeat-containing protein</fullName>
    </submittedName>
</protein>
<feature type="region of interest" description="Disordered" evidence="5">
    <location>
        <begin position="1"/>
        <end position="137"/>
    </location>
</feature>
<dbReference type="PANTHER" id="PTHR13389:SF0">
    <property type="entry name" value="PUMILIO HOMOLOG 3"/>
    <property type="match status" value="1"/>
</dbReference>
<feature type="region of interest" description="Disordered" evidence="5">
    <location>
        <begin position="668"/>
        <end position="717"/>
    </location>
</feature>
<sequence>MVVRKVPIFDEQMGRGGEKGNAEITQFHKMAGIKRKEAPKAVAAVRSGSEKKQKLASTGSSKKKAAPVKEPTPESETSEDEDEDELDEEEDAMSGVEQNGGNSDSDDKKIRTGQSSAEAHAAQRALAKERKAAKPNADIIGRSKKIWERLRRKSHVPTEERKALVGELFEIITGRVRDFVFKHDSVRVIQCALKYANMQQRKQIVTELRTDMRELAESKYGKFLVAKMVVEGDAEIRNMVVPQFYGHVRRLINHPEAAWIVDDIYRQVATSSQKALMLREWYGAEYAIFGKTKAAQGQTEEKVTADLKTILEESPEKKKPMMQYLQQLINQLVQKKMTGFTMLHDAMLQYFLNTTPGTPEASEFLELLKSDLDEENGGDLLKNLAFTKNGSRVVCLALGYGTAKDRKLILRVYKDAVEMMALDPNAHTVLLAAMDTVDDTKMTAKALFPELLGENIKDEAERENRLVDLISHLTARIPLLYPLAGQAKWLVSDVQKTIIAEVHSVREVTSKKNPEIRRQELIAYMSPYLLPIIESRAGDLASVGFGCQYISEVLLEAQGDKKAASEAVVALAEGDVTAEGHIAQSAAGGKMLRALVSGGKFDFESKTVKLVEPRLGFGDLLFKTLKGKFVDWATSPSSFVVVQMLESEDVSAANKKAVREELAKGKKTLEKAAKGENAASKKAPVETDDSQNKKKKKTSEGPKGNAGAKILLEKLSK</sequence>
<comment type="function">
    <text evidence="3">RNA-binding nucleolar protein required for pre-rRNA processing. Involved in production of 18S rRNA and assembly of small ribosomal subunit.</text>
</comment>
<comment type="caution">
    <text evidence="7">The sequence shown here is derived from an EMBL/GenBank/DDBJ whole genome shotgun (WGS) entry which is preliminary data.</text>
</comment>
<dbReference type="PANTHER" id="PTHR13389">
    <property type="entry name" value="PUMILIO HOMOLOG 3"/>
    <property type="match status" value="1"/>
</dbReference>
<feature type="compositionally biased region" description="Acidic residues" evidence="5">
    <location>
        <begin position="76"/>
        <end position="92"/>
    </location>
</feature>
<evidence type="ECO:0000256" key="2">
    <source>
        <dbReference type="ARBA" id="ARBA00022884"/>
    </source>
</evidence>
<reference evidence="7 8" key="1">
    <citation type="submission" date="2018-10" db="EMBL/GenBank/DDBJ databases">
        <title>Fifty Aureobasidium pullulans genomes reveal a recombining polyextremotolerant generalist.</title>
        <authorList>
            <person name="Gostincar C."/>
            <person name="Turk M."/>
            <person name="Zajc J."/>
            <person name="Gunde-Cimerman N."/>
        </authorList>
    </citation>
    <scope>NUCLEOTIDE SEQUENCE [LARGE SCALE GENOMIC DNA]</scope>
    <source>
        <strain evidence="7 8">EXF-6604</strain>
    </source>
</reference>
<feature type="domain" description="PUM-HD" evidence="6">
    <location>
        <begin position="142"/>
        <end position="481"/>
    </location>
</feature>
<name>A0A4S9M112_AURPU</name>
<dbReference type="Proteomes" id="UP000306584">
    <property type="component" value="Unassembled WGS sequence"/>
</dbReference>
<dbReference type="InterPro" id="IPR040059">
    <property type="entry name" value="PUM3"/>
</dbReference>
<evidence type="ECO:0000256" key="5">
    <source>
        <dbReference type="SAM" id="MobiDB-lite"/>
    </source>
</evidence>
<dbReference type="InterPro" id="IPR033133">
    <property type="entry name" value="PUM-HD"/>
</dbReference>
<dbReference type="GO" id="GO:0005730">
    <property type="term" value="C:nucleolus"/>
    <property type="evidence" value="ECO:0007669"/>
    <property type="project" value="TreeGrafter"/>
</dbReference>
<dbReference type="GO" id="GO:0003729">
    <property type="term" value="F:mRNA binding"/>
    <property type="evidence" value="ECO:0007669"/>
    <property type="project" value="TreeGrafter"/>
</dbReference>
<evidence type="ECO:0000256" key="4">
    <source>
        <dbReference type="PROSITE-ProRule" id="PRU00317"/>
    </source>
</evidence>
<evidence type="ECO:0000313" key="8">
    <source>
        <dbReference type="Proteomes" id="UP000306584"/>
    </source>
</evidence>
<proteinExistence type="predicted"/>
<dbReference type="InterPro" id="IPR011989">
    <property type="entry name" value="ARM-like"/>
</dbReference>
<dbReference type="SMART" id="SM00025">
    <property type="entry name" value="Pumilio"/>
    <property type="match status" value="4"/>
</dbReference>